<feature type="transmembrane region" description="Helical" evidence="2">
    <location>
        <begin position="120"/>
        <end position="144"/>
    </location>
</feature>
<protein>
    <recommendedName>
        <fullName evidence="3">DUF6535 domain-containing protein</fullName>
    </recommendedName>
</protein>
<dbReference type="Proteomes" id="UP001201163">
    <property type="component" value="Unassembled WGS sequence"/>
</dbReference>
<reference evidence="4" key="1">
    <citation type="submission" date="2022-01" db="EMBL/GenBank/DDBJ databases">
        <title>Comparative genomics reveals a dynamic genome evolution in the ectomycorrhizal milk-cap (Lactarius) mushrooms.</title>
        <authorList>
            <consortium name="DOE Joint Genome Institute"/>
            <person name="Lebreton A."/>
            <person name="Tang N."/>
            <person name="Kuo A."/>
            <person name="LaButti K."/>
            <person name="Drula E."/>
            <person name="Barry K."/>
            <person name="Clum A."/>
            <person name="Lipzen A."/>
            <person name="Mousain D."/>
            <person name="Ng V."/>
            <person name="Wang R."/>
            <person name="Wang X."/>
            <person name="Dai Y."/>
            <person name="Henrissat B."/>
            <person name="Grigoriev I.V."/>
            <person name="Guerin-Laguette A."/>
            <person name="Yu F."/>
            <person name="Martin F.M."/>
        </authorList>
    </citation>
    <scope>NUCLEOTIDE SEQUENCE</scope>
    <source>
        <strain evidence="4">QP</strain>
    </source>
</reference>
<gene>
    <name evidence="4" type="ORF">EDB92DRAFT_1951269</name>
</gene>
<evidence type="ECO:0000256" key="2">
    <source>
        <dbReference type="SAM" id="Phobius"/>
    </source>
</evidence>
<evidence type="ECO:0000313" key="4">
    <source>
        <dbReference type="EMBL" id="KAH8983869.1"/>
    </source>
</evidence>
<organism evidence="4 5">
    <name type="scientific">Lactarius akahatsu</name>
    <dbReference type="NCBI Taxonomy" id="416441"/>
    <lineage>
        <taxon>Eukaryota</taxon>
        <taxon>Fungi</taxon>
        <taxon>Dikarya</taxon>
        <taxon>Basidiomycota</taxon>
        <taxon>Agaricomycotina</taxon>
        <taxon>Agaricomycetes</taxon>
        <taxon>Russulales</taxon>
        <taxon>Russulaceae</taxon>
        <taxon>Lactarius</taxon>
    </lineage>
</organism>
<evidence type="ECO:0000259" key="3">
    <source>
        <dbReference type="Pfam" id="PF20153"/>
    </source>
</evidence>
<dbReference type="EMBL" id="JAKELL010000083">
    <property type="protein sequence ID" value="KAH8983869.1"/>
    <property type="molecule type" value="Genomic_DNA"/>
</dbReference>
<evidence type="ECO:0000256" key="1">
    <source>
        <dbReference type="SAM" id="MobiDB-lite"/>
    </source>
</evidence>
<feature type="domain" description="DUF6535" evidence="3">
    <location>
        <begin position="44"/>
        <end position="207"/>
    </location>
</feature>
<feature type="transmembrane region" description="Helical" evidence="2">
    <location>
        <begin position="189"/>
        <end position="209"/>
    </location>
</feature>
<keyword evidence="5" id="KW-1185">Reference proteome</keyword>
<dbReference type="InterPro" id="IPR045338">
    <property type="entry name" value="DUF6535"/>
</dbReference>
<accession>A0AAD4LD28</accession>
<feature type="transmembrane region" description="Helical" evidence="2">
    <location>
        <begin position="216"/>
        <end position="239"/>
    </location>
</feature>
<proteinExistence type="predicted"/>
<dbReference type="Pfam" id="PF20153">
    <property type="entry name" value="DUF6535"/>
    <property type="match status" value="1"/>
</dbReference>
<feature type="region of interest" description="Disordered" evidence="1">
    <location>
        <begin position="654"/>
        <end position="686"/>
    </location>
</feature>
<evidence type="ECO:0000313" key="5">
    <source>
        <dbReference type="Proteomes" id="UP001201163"/>
    </source>
</evidence>
<keyword evidence="2" id="KW-0472">Membrane</keyword>
<comment type="caution">
    <text evidence="4">The sequence shown here is derived from an EMBL/GenBank/DDBJ whole genome shotgun (WGS) entry which is preliminary data.</text>
</comment>
<keyword evidence="2" id="KW-1133">Transmembrane helix</keyword>
<sequence>MTPSRSSSLDTDPDPGRISLNPAAATLVGPPISAPTVDNSAEIWSICLTHAEKFDRALVESWKGDMDGILIFSGLFSAVVSAFLVDSYKTLQPNASTTIPRDRLPPEGSFPLSPNGQTPFLIINALWFLSLIFSLACALSATLIQQWSRIYLQGTEERFIPHERARMRTYLQKGVQNFHLADMVNAIPMLLHISLFLFFGGLIVFLYNVDATLARIILAFVVPSLVLYTLLTALPVFYYDCPFKTPLTSVLSYITYTIANHRPRIRRRRNKHTEHLHWHPEQHSAYLTQLWAHDSSEEGAELDHTALRWTLLALTDLRDLEQFIGALPALLQSDSSSTLTRDGGRAAQALLFGQDMLAVHLVRLLHSTFPSDALALPPAERQRLEARAATCLRTVMLLARACDGPTLTAPQHWPAWAITYFNPVARDALALRQHPDLGVLAQSTALLLAWRALVAYRSFLDDIAQRAANAAAAPAMARMRAAVEELRSRKSAGEYLLRVLREVLHGLAGGTAGSMLADAGQELLGGNLYAHLYGPAAHGPRGGSGNGGAAGTTGAGPDVEMNGLAQAARADLPKAKACLAVLFMLGACSLPADPTGEETLHALAAPLAWQEPCLYDDQDEAMRLLLTVRNAYGDRLTVLDADSVVALYRTIHDPRHQRAQPSSSTAGGTTGPYLRPRRTNWRQGTV</sequence>
<name>A0AAD4LD28_9AGAM</name>
<feature type="transmembrane region" description="Helical" evidence="2">
    <location>
        <begin position="68"/>
        <end position="85"/>
    </location>
</feature>
<dbReference type="AlphaFoldDB" id="A0AAD4LD28"/>
<keyword evidence="2" id="KW-0812">Transmembrane</keyword>